<evidence type="ECO:0000256" key="3">
    <source>
        <dbReference type="SAM" id="Phobius"/>
    </source>
</evidence>
<accession>A0A4P9W906</accession>
<dbReference type="Proteomes" id="UP000269721">
    <property type="component" value="Unassembled WGS sequence"/>
</dbReference>
<dbReference type="PROSITE" id="PS50231">
    <property type="entry name" value="RICIN_B_LECTIN"/>
    <property type="match status" value="2"/>
</dbReference>
<name>A0A4P9W906_9FUNG</name>
<feature type="domain" description="Ricin B lectin" evidence="4">
    <location>
        <begin position="208"/>
        <end position="332"/>
    </location>
</feature>
<dbReference type="CDD" id="cd00161">
    <property type="entry name" value="beta-trefoil_Ricin-like"/>
    <property type="match status" value="2"/>
</dbReference>
<dbReference type="AlphaFoldDB" id="A0A4P9W906"/>
<keyword evidence="3" id="KW-0812">Transmembrane</keyword>
<dbReference type="PANTHER" id="PTHR11675">
    <property type="entry name" value="N-ACETYLGALACTOSAMINYLTRANSFERASE"/>
    <property type="match status" value="1"/>
</dbReference>
<dbReference type="Pfam" id="PF00652">
    <property type="entry name" value="Ricin_B_lectin"/>
    <property type="match status" value="2"/>
</dbReference>
<dbReference type="InterPro" id="IPR000772">
    <property type="entry name" value="Ricin_B_lectin"/>
</dbReference>
<organism evidence="5 6">
    <name type="scientific">Blyttiomyces helicus</name>
    <dbReference type="NCBI Taxonomy" id="388810"/>
    <lineage>
        <taxon>Eukaryota</taxon>
        <taxon>Fungi</taxon>
        <taxon>Fungi incertae sedis</taxon>
        <taxon>Chytridiomycota</taxon>
        <taxon>Chytridiomycota incertae sedis</taxon>
        <taxon>Chytridiomycetes</taxon>
        <taxon>Chytridiomycetes incertae sedis</taxon>
        <taxon>Blyttiomyces</taxon>
    </lineage>
</organism>
<dbReference type="Gene3D" id="2.80.10.50">
    <property type="match status" value="3"/>
</dbReference>
<evidence type="ECO:0000313" key="5">
    <source>
        <dbReference type="EMBL" id="RKO89021.1"/>
    </source>
</evidence>
<dbReference type="EMBL" id="KZ996337">
    <property type="protein sequence ID" value="RKO89021.1"/>
    <property type="molecule type" value="Genomic_DNA"/>
</dbReference>
<dbReference type="SUPFAM" id="SSF50370">
    <property type="entry name" value="Ricin B-like lectins"/>
    <property type="match status" value="2"/>
</dbReference>
<proteinExistence type="predicted"/>
<keyword evidence="1 5" id="KW-0430">Lectin</keyword>
<keyword evidence="6" id="KW-1185">Reference proteome</keyword>
<evidence type="ECO:0000259" key="4">
    <source>
        <dbReference type="SMART" id="SM00458"/>
    </source>
</evidence>
<keyword evidence="3" id="KW-1133">Transmembrane helix</keyword>
<evidence type="ECO:0000313" key="6">
    <source>
        <dbReference type="Proteomes" id="UP000269721"/>
    </source>
</evidence>
<dbReference type="InterPro" id="IPR035992">
    <property type="entry name" value="Ricin_B-like_lectins"/>
</dbReference>
<dbReference type="GO" id="GO:0004653">
    <property type="term" value="F:polypeptide N-acetylgalactosaminyltransferase activity"/>
    <property type="evidence" value="ECO:0007669"/>
    <property type="project" value="TreeGrafter"/>
</dbReference>
<gene>
    <name evidence="5" type="ORF">BDK51DRAFT_47326</name>
</gene>
<dbReference type="GO" id="GO:0005794">
    <property type="term" value="C:Golgi apparatus"/>
    <property type="evidence" value="ECO:0007669"/>
    <property type="project" value="TreeGrafter"/>
</dbReference>
<dbReference type="GO" id="GO:0006493">
    <property type="term" value="P:protein O-linked glycosylation"/>
    <property type="evidence" value="ECO:0007669"/>
    <property type="project" value="TreeGrafter"/>
</dbReference>
<evidence type="ECO:0000256" key="2">
    <source>
        <dbReference type="ARBA" id="ARBA00023157"/>
    </source>
</evidence>
<evidence type="ECO:0000256" key="1">
    <source>
        <dbReference type="ARBA" id="ARBA00022734"/>
    </source>
</evidence>
<feature type="domain" description="Ricin B lectin" evidence="4">
    <location>
        <begin position="74"/>
        <end position="200"/>
    </location>
</feature>
<feature type="transmembrane region" description="Helical" evidence="3">
    <location>
        <begin position="6"/>
        <end position="26"/>
    </location>
</feature>
<dbReference type="SMART" id="SM00458">
    <property type="entry name" value="RICIN"/>
    <property type="match status" value="2"/>
</dbReference>
<dbReference type="PANTHER" id="PTHR11675:SF126">
    <property type="entry name" value="RICIN B LECTIN DOMAIN-CONTAINING PROTEIN"/>
    <property type="match status" value="1"/>
</dbReference>
<keyword evidence="3" id="KW-0472">Membrane</keyword>
<sequence>MESITIYIIGGVFALVAIAIIVYYFVVVKSSVSSESEAPLLSTESIPETETAKKIADAKAETATPAPAAEIPSSFIFHNASSKGMCINEPGSSTTNYYPLNVATCNNQTNQQFMFKNGSLVNTNSGLCLDIEKAGATSGTAVGQYACASTPVNNQQWKYDSVKNRLTSPLSSTMCLDIDSSGNLQMATCDGKASQEWFSSASPFVPLNQLIKNAISNNMCMEVPSFAKIPTYPLTVATCNNNSNQQFSLTNGTLVNANSGKCLDIYGASSASGSQVGQDTCTSGKQNQQSIHDDSNYMITSPNSPNLCLGLGDNNALEMTACNDKPNQQWFL</sequence>
<keyword evidence="2" id="KW-1015">Disulfide bond</keyword>
<dbReference type="GO" id="GO:0030246">
    <property type="term" value="F:carbohydrate binding"/>
    <property type="evidence" value="ECO:0007669"/>
    <property type="project" value="UniProtKB-KW"/>
</dbReference>
<reference evidence="6" key="1">
    <citation type="journal article" date="2018" name="Nat. Microbiol.">
        <title>Leveraging single-cell genomics to expand the fungal tree of life.</title>
        <authorList>
            <person name="Ahrendt S.R."/>
            <person name="Quandt C.A."/>
            <person name="Ciobanu D."/>
            <person name="Clum A."/>
            <person name="Salamov A."/>
            <person name="Andreopoulos B."/>
            <person name="Cheng J.F."/>
            <person name="Woyke T."/>
            <person name="Pelin A."/>
            <person name="Henrissat B."/>
            <person name="Reynolds N.K."/>
            <person name="Benny G.L."/>
            <person name="Smith M.E."/>
            <person name="James T.Y."/>
            <person name="Grigoriev I.V."/>
        </authorList>
    </citation>
    <scope>NUCLEOTIDE SEQUENCE [LARGE SCALE GENOMIC DNA]</scope>
</reference>
<protein>
    <submittedName>
        <fullName evidence="5">Ricin B lectin domain-containing protein</fullName>
    </submittedName>
</protein>